<dbReference type="FunFam" id="1.10.12.10:FF:000001">
    <property type="entry name" value="Probable enoyl-CoA hydratase, mitochondrial"/>
    <property type="match status" value="2"/>
</dbReference>
<reference evidence="4 5" key="1">
    <citation type="journal article" date="2018" name="Proc. Natl. Acad. Sci. U.S.A.">
        <title>Draft genome sequence of Camellia sinensis var. sinensis provides insights into the evolution of the tea genome and tea quality.</title>
        <authorList>
            <person name="Wei C."/>
            <person name="Yang H."/>
            <person name="Wang S."/>
            <person name="Zhao J."/>
            <person name="Liu C."/>
            <person name="Gao L."/>
            <person name="Xia E."/>
            <person name="Lu Y."/>
            <person name="Tai Y."/>
            <person name="She G."/>
            <person name="Sun J."/>
            <person name="Cao H."/>
            <person name="Tong W."/>
            <person name="Gao Q."/>
            <person name="Li Y."/>
            <person name="Deng W."/>
            <person name="Jiang X."/>
            <person name="Wang W."/>
            <person name="Chen Q."/>
            <person name="Zhang S."/>
            <person name="Li H."/>
            <person name="Wu J."/>
            <person name="Wang P."/>
            <person name="Li P."/>
            <person name="Shi C."/>
            <person name="Zheng F."/>
            <person name="Jian J."/>
            <person name="Huang B."/>
            <person name="Shan D."/>
            <person name="Shi M."/>
            <person name="Fang C."/>
            <person name="Yue Y."/>
            <person name="Li F."/>
            <person name="Li D."/>
            <person name="Wei S."/>
            <person name="Han B."/>
            <person name="Jiang C."/>
            <person name="Yin Y."/>
            <person name="Xia T."/>
            <person name="Zhang Z."/>
            <person name="Bennetzen J.L."/>
            <person name="Zhao S."/>
            <person name="Wan X."/>
        </authorList>
    </citation>
    <scope>NUCLEOTIDE SEQUENCE [LARGE SCALE GENOMIC DNA]</scope>
    <source>
        <strain evidence="5">cv. Shuchazao</strain>
        <tissue evidence="4">Leaf</tissue>
    </source>
</reference>
<dbReference type="InterPro" id="IPR014748">
    <property type="entry name" value="Enoyl-CoA_hydra_C"/>
</dbReference>
<dbReference type="FunFam" id="3.90.226.10:FF:000061">
    <property type="entry name" value="Methylglutaconyl-CoA hydratase, mitochondrial"/>
    <property type="match status" value="1"/>
</dbReference>
<name>A0A4S4EBP1_CAMSN</name>
<dbReference type="EMBL" id="SDRB02005806">
    <property type="protein sequence ID" value="THG13628.1"/>
    <property type="molecule type" value="Genomic_DNA"/>
</dbReference>
<keyword evidence="5" id="KW-1185">Reference proteome</keyword>
<dbReference type="GO" id="GO:0005739">
    <property type="term" value="C:mitochondrion"/>
    <property type="evidence" value="ECO:0007669"/>
    <property type="project" value="TreeGrafter"/>
</dbReference>
<evidence type="ECO:0000313" key="5">
    <source>
        <dbReference type="Proteomes" id="UP000306102"/>
    </source>
</evidence>
<sequence>MVTLSTLAASIGLKSVGISKPYFSQLFNSNSIPWTLNSPQWQYESLRTLLLDRFSDCVKLHRHSDSDSGIIEVKLDRPGAKNSIGKDMLRGLQHSFEAINRDSSANILMISSSVPRVFCAGADLKVERKTMSSSEVQAFVNSLRSTFSYLEALHIPTIAVIEGAALGGGLEMALSCDLRICGEDAVLGLPETGLAIIPGAGGTQRLPRLVGRSVAKELIFCGRKVGGRDAVSMGLVNHCVPAGEAHLKALEIAWNINQKVQVCMSPESSRYNWGAICDASVFFYLSDFAKWQYTLHPFFDLEREGIAQDMKGCDAAPVQETEKRKRTQYQSIYQLINIHGPLALRMAKRAINEGLEVDMASALALEEECYEQLLNTKDRLEGLEAFAETRTPKYTGGTQRLPRLVGRSVAKELIFCGRKVGGRDAVSMGLINHCVPAGEAHLKALEIARNINQKVQVCMSPESSRYNWGAMCDASVFFYLSNFAKWQYTLHPLMAKRAINEGLEVDMASALALEEECYEQLLNTKDRLEGLEAFAEKRTPKYTGKNNGHIQPNKIYCGIKSYETLNEMNYNPLLGFESPVIVKLLTCSPLHVALILLDAFDSTVIHIAYCSYLRSTQMANG</sequence>
<dbReference type="InterPro" id="IPR001753">
    <property type="entry name" value="Enoyl-CoA_hydra/iso"/>
</dbReference>
<dbReference type="STRING" id="542762.A0A4S4EBP1"/>
<dbReference type="Proteomes" id="UP000306102">
    <property type="component" value="Unassembled WGS sequence"/>
</dbReference>
<dbReference type="GO" id="GO:0006635">
    <property type="term" value="P:fatty acid beta-oxidation"/>
    <property type="evidence" value="ECO:0007669"/>
    <property type="project" value="TreeGrafter"/>
</dbReference>
<dbReference type="CDD" id="cd06558">
    <property type="entry name" value="crotonase-like"/>
    <property type="match status" value="1"/>
</dbReference>
<accession>A0A4S4EBP1</accession>
<dbReference type="PANTHER" id="PTHR11941">
    <property type="entry name" value="ENOYL-COA HYDRATASE-RELATED"/>
    <property type="match status" value="1"/>
</dbReference>
<proteinExistence type="inferred from homology"/>
<dbReference type="PROSITE" id="PS00166">
    <property type="entry name" value="ENOYL_COA_HYDRATASE"/>
    <property type="match status" value="1"/>
</dbReference>
<dbReference type="PANTHER" id="PTHR11941:SF171">
    <property type="entry name" value="SD19268P"/>
    <property type="match status" value="1"/>
</dbReference>
<dbReference type="InterPro" id="IPR018376">
    <property type="entry name" value="Enoyl-CoA_hyd/isom_CS"/>
</dbReference>
<dbReference type="AlphaFoldDB" id="A0A4S4EBP1"/>
<dbReference type="SUPFAM" id="SSF52096">
    <property type="entry name" value="ClpP/crotonase"/>
    <property type="match status" value="2"/>
</dbReference>
<evidence type="ECO:0000313" key="4">
    <source>
        <dbReference type="EMBL" id="THG13628.1"/>
    </source>
</evidence>
<evidence type="ECO:0000256" key="3">
    <source>
        <dbReference type="RuleBase" id="RU003707"/>
    </source>
</evidence>
<gene>
    <name evidence="4" type="ORF">TEA_024064</name>
</gene>
<comment type="similarity">
    <text evidence="1 3">Belongs to the enoyl-CoA hydratase/isomerase family.</text>
</comment>
<dbReference type="Pfam" id="PF00378">
    <property type="entry name" value="ECH_1"/>
    <property type="match status" value="2"/>
</dbReference>
<comment type="caution">
    <text evidence="4">The sequence shown here is derived from an EMBL/GenBank/DDBJ whole genome shotgun (WGS) entry which is preliminary data.</text>
</comment>
<dbReference type="Gene3D" id="1.10.12.10">
    <property type="entry name" value="Lyase 2-enoyl-coa Hydratase, Chain A, domain 2"/>
    <property type="match status" value="2"/>
</dbReference>
<dbReference type="GO" id="GO:0016836">
    <property type="term" value="F:hydro-lyase activity"/>
    <property type="evidence" value="ECO:0007669"/>
    <property type="project" value="UniProtKB-ARBA"/>
</dbReference>
<organism evidence="4 5">
    <name type="scientific">Camellia sinensis var. sinensis</name>
    <name type="common">China tea</name>
    <dbReference type="NCBI Taxonomy" id="542762"/>
    <lineage>
        <taxon>Eukaryota</taxon>
        <taxon>Viridiplantae</taxon>
        <taxon>Streptophyta</taxon>
        <taxon>Embryophyta</taxon>
        <taxon>Tracheophyta</taxon>
        <taxon>Spermatophyta</taxon>
        <taxon>Magnoliopsida</taxon>
        <taxon>eudicotyledons</taxon>
        <taxon>Gunneridae</taxon>
        <taxon>Pentapetalae</taxon>
        <taxon>asterids</taxon>
        <taxon>Ericales</taxon>
        <taxon>Theaceae</taxon>
        <taxon>Camellia</taxon>
    </lineage>
</organism>
<dbReference type="Gene3D" id="3.90.226.10">
    <property type="entry name" value="2-enoyl-CoA Hydratase, Chain A, domain 1"/>
    <property type="match status" value="2"/>
</dbReference>
<protein>
    <recommendedName>
        <fullName evidence="6">Methylglutaconyl-CoA hydratase</fullName>
    </recommendedName>
</protein>
<evidence type="ECO:0008006" key="6">
    <source>
        <dbReference type="Google" id="ProtNLM"/>
    </source>
</evidence>
<evidence type="ECO:0000256" key="1">
    <source>
        <dbReference type="ARBA" id="ARBA00005254"/>
    </source>
</evidence>
<dbReference type="InterPro" id="IPR029045">
    <property type="entry name" value="ClpP/crotonase-like_dom_sf"/>
</dbReference>
<keyword evidence="2" id="KW-0456">Lyase</keyword>
<evidence type="ECO:0000256" key="2">
    <source>
        <dbReference type="ARBA" id="ARBA00023239"/>
    </source>
</evidence>